<evidence type="ECO:0000313" key="2">
    <source>
        <dbReference type="EMBL" id="OGF87531.1"/>
    </source>
</evidence>
<dbReference type="EMBL" id="MFIF01000005">
    <property type="protein sequence ID" value="OGF87531.1"/>
    <property type="molecule type" value="Genomic_DNA"/>
</dbReference>
<keyword evidence="2" id="KW-0808">Transferase</keyword>
<dbReference type="Proteomes" id="UP000177346">
    <property type="component" value="Unassembled WGS sequence"/>
</dbReference>
<comment type="caution">
    <text evidence="2">The sequence shown here is derived from an EMBL/GenBank/DDBJ whole genome shotgun (WGS) entry which is preliminary data.</text>
</comment>
<dbReference type="SUPFAM" id="SSF52980">
    <property type="entry name" value="Restriction endonuclease-like"/>
    <property type="match status" value="1"/>
</dbReference>
<organism evidence="2 3">
    <name type="scientific">Candidatus Giovannonibacteria bacterium RIFCSPLOWO2_01_FULL_46_32</name>
    <dbReference type="NCBI Taxonomy" id="1798353"/>
    <lineage>
        <taxon>Bacteria</taxon>
        <taxon>Candidatus Giovannoniibacteriota</taxon>
    </lineage>
</organism>
<dbReference type="PANTHER" id="PTHR38590">
    <property type="entry name" value="BLL0828 PROTEIN"/>
    <property type="match status" value="1"/>
</dbReference>
<dbReference type="InterPro" id="IPR007569">
    <property type="entry name" value="DUF559"/>
</dbReference>
<protein>
    <submittedName>
        <fullName evidence="2">DNA-cytosine methyltransferase</fullName>
    </submittedName>
</protein>
<reference evidence="2 3" key="1">
    <citation type="journal article" date="2016" name="Nat. Commun.">
        <title>Thousands of microbial genomes shed light on interconnected biogeochemical processes in an aquifer system.</title>
        <authorList>
            <person name="Anantharaman K."/>
            <person name="Brown C.T."/>
            <person name="Hug L.A."/>
            <person name="Sharon I."/>
            <person name="Castelle C.J."/>
            <person name="Probst A.J."/>
            <person name="Thomas B.C."/>
            <person name="Singh A."/>
            <person name="Wilkins M.J."/>
            <person name="Karaoz U."/>
            <person name="Brodie E.L."/>
            <person name="Williams K.H."/>
            <person name="Hubbard S.S."/>
            <person name="Banfield J.F."/>
        </authorList>
    </citation>
    <scope>NUCLEOTIDE SEQUENCE [LARGE SCALE GENOMIC DNA]</scope>
</reference>
<evidence type="ECO:0000313" key="3">
    <source>
        <dbReference type="Proteomes" id="UP000177346"/>
    </source>
</evidence>
<dbReference type="GO" id="GO:0008168">
    <property type="term" value="F:methyltransferase activity"/>
    <property type="evidence" value="ECO:0007669"/>
    <property type="project" value="UniProtKB-KW"/>
</dbReference>
<dbReference type="PANTHER" id="PTHR38590:SF1">
    <property type="entry name" value="BLL0828 PROTEIN"/>
    <property type="match status" value="1"/>
</dbReference>
<dbReference type="InterPro" id="IPR011335">
    <property type="entry name" value="Restrct_endonuc-II-like"/>
</dbReference>
<dbReference type="InterPro" id="IPR047216">
    <property type="entry name" value="Endonuclease_DUF559_bact"/>
</dbReference>
<sequence length="121" mass="14677">MKFVYNNQTLKSRRKELRKSETDSERLLWKYLRNKRFYGIKFLRQYSVGPYILDFYCPDSRLAIELDGGGHTETDQKIYDRERTSYLRDKDIKVIRFWNTDVLKNTEAVLEKIKSKLKIIE</sequence>
<evidence type="ECO:0000259" key="1">
    <source>
        <dbReference type="Pfam" id="PF04480"/>
    </source>
</evidence>
<gene>
    <name evidence="2" type="ORF">A3B19_03040</name>
</gene>
<keyword evidence="2" id="KW-0489">Methyltransferase</keyword>
<name>A0A1F5XJ94_9BACT</name>
<dbReference type="CDD" id="cd01038">
    <property type="entry name" value="Endonuclease_DUF559"/>
    <property type="match status" value="1"/>
</dbReference>
<dbReference type="Gene3D" id="3.40.960.10">
    <property type="entry name" value="VSR Endonuclease"/>
    <property type="match status" value="1"/>
</dbReference>
<feature type="domain" description="DUF559" evidence="1">
    <location>
        <begin position="10"/>
        <end position="117"/>
    </location>
</feature>
<dbReference type="AlphaFoldDB" id="A0A1F5XJ94"/>
<dbReference type="Pfam" id="PF04480">
    <property type="entry name" value="DUF559"/>
    <property type="match status" value="1"/>
</dbReference>
<accession>A0A1F5XJ94</accession>
<dbReference type="GO" id="GO:0032259">
    <property type="term" value="P:methylation"/>
    <property type="evidence" value="ECO:0007669"/>
    <property type="project" value="UniProtKB-KW"/>
</dbReference>
<proteinExistence type="predicted"/>